<comment type="subcellular location">
    <subcellularLocation>
        <location evidence="4">Nucleus</location>
        <location evidence="4">Nucleolus</location>
    </subcellularLocation>
</comment>
<dbReference type="Pfam" id="PF11968">
    <property type="entry name" value="Bmt2"/>
    <property type="match status" value="1"/>
</dbReference>
<dbReference type="PANTHER" id="PTHR21008">
    <property type="entry name" value="S-ADENOSYLMETHIONINE SENSOR UPSTREAM OF MTORC1-RELATED"/>
    <property type="match status" value="1"/>
</dbReference>
<dbReference type="PANTHER" id="PTHR21008:SF1">
    <property type="entry name" value="25S RRNA (ADENINE(2142)-N(1))-METHYLTRANSFERASE"/>
    <property type="match status" value="1"/>
</dbReference>
<dbReference type="Proteomes" id="UP000000707">
    <property type="component" value="Unassembled WGS sequence"/>
</dbReference>
<keyword evidence="2 4" id="KW-0808">Transferase</keyword>
<evidence type="ECO:0000256" key="1">
    <source>
        <dbReference type="ARBA" id="ARBA00022603"/>
    </source>
</evidence>
<protein>
    <recommendedName>
        <fullName evidence="4">25S rRNA adenine-N(1) methyltransferase</fullName>
        <ecNumber evidence="4">2.1.1.-</ecNumber>
    </recommendedName>
</protein>
<comment type="function">
    <text evidence="4">S-adenosyl-L-methionine-dependent methyltransferase that specifically methylates the N(1) position of an adenine present in helix 65 in 25S rRNA.</text>
</comment>
<evidence type="ECO:0000256" key="2">
    <source>
        <dbReference type="ARBA" id="ARBA00022679"/>
    </source>
</evidence>
<evidence type="ECO:0000256" key="3">
    <source>
        <dbReference type="ARBA" id="ARBA00022691"/>
    </source>
</evidence>
<dbReference type="EMBL" id="GL996521">
    <property type="protein sequence ID" value="EGV64001.1"/>
    <property type="molecule type" value="Genomic_DNA"/>
</dbReference>
<keyword evidence="3 4" id="KW-0949">S-adenosyl-L-methionine</keyword>
<keyword evidence="4" id="KW-0539">Nucleus</keyword>
<gene>
    <name evidence="4" type="primary">BMT2</name>
    <name evidence="5" type="ORF">CANTEDRAFT_130354</name>
</gene>
<proteinExistence type="inferred from homology"/>
<reference evidence="5 6" key="1">
    <citation type="journal article" date="2011" name="Proc. Natl. Acad. Sci. U.S.A.">
        <title>Comparative genomics of xylose-fermenting fungi for enhanced biofuel production.</title>
        <authorList>
            <person name="Wohlbach D.J."/>
            <person name="Kuo A."/>
            <person name="Sato T.K."/>
            <person name="Potts K.M."/>
            <person name="Salamov A.A."/>
            <person name="LaButti K.M."/>
            <person name="Sun H."/>
            <person name="Clum A."/>
            <person name="Pangilinan J.L."/>
            <person name="Lindquist E.A."/>
            <person name="Lucas S."/>
            <person name="Lapidus A."/>
            <person name="Jin M."/>
            <person name="Gunawan C."/>
            <person name="Balan V."/>
            <person name="Dale B.E."/>
            <person name="Jeffries T.W."/>
            <person name="Zinkel R."/>
            <person name="Barry K.W."/>
            <person name="Grigoriev I.V."/>
            <person name="Gasch A.P."/>
        </authorList>
    </citation>
    <scope>NUCLEOTIDE SEQUENCE [LARGE SCALE GENOMIC DNA]</scope>
    <source>
        <strain evidence="6">ATCC 10573 / BCRC 21748 / CBS 615 / JCM 9827 / NBRC 10315 / NRRL Y-1498 / VKM Y-70</strain>
    </source>
</reference>
<dbReference type="KEGG" id="cten:18249444"/>
<sequence length="307" mass="35314">MGLLKRNRSITQKQFAPKSLKPQHTRKLIRRFHVLLKNKAIILQKLAWDDNYESVLKGNHKQVYDNGTKTVHSEMFKLEHMNKSELVRTLGQIDGEIHKSGGLEVYQIASQQGQSNKRGSDSSKKLVEWLKSAYELQPHWKALEIGCLSPDNLISTSKLFESVVRIDLNSQHHLILQQDFMERPLPANHGEKFNLVSCSLVLNFVPTPKERGDMLRRITKFLVDPGENILSALFLVIPLPCVSNSRYLDYHKVKEIMEVLGLKERFYHESNKLAYWLFDWSGKTSATSVKKIELHRGGSRNNFAVVL</sequence>
<dbReference type="InterPro" id="IPR029063">
    <property type="entry name" value="SAM-dependent_MTases_sf"/>
</dbReference>
<dbReference type="HAMAP" id="MF_03044">
    <property type="entry name" value="BMT2"/>
    <property type="match status" value="1"/>
</dbReference>
<dbReference type="GeneID" id="18249444"/>
<dbReference type="AlphaFoldDB" id="G3B4W2"/>
<accession>G3B4W2</accession>
<evidence type="ECO:0000256" key="4">
    <source>
        <dbReference type="HAMAP-Rule" id="MF_03044"/>
    </source>
</evidence>
<comment type="similarity">
    <text evidence="4">Belongs to the BMT2 family.</text>
</comment>
<dbReference type="InterPro" id="IPR021867">
    <property type="entry name" value="Bmt2/SAMTOR"/>
</dbReference>
<dbReference type="OrthoDB" id="5954793at2759"/>
<dbReference type="SUPFAM" id="SSF53335">
    <property type="entry name" value="S-adenosyl-L-methionine-dependent methyltransferases"/>
    <property type="match status" value="1"/>
</dbReference>
<dbReference type="STRING" id="590646.G3B4W2"/>
<feature type="binding site" evidence="4">
    <location>
        <position position="167"/>
    </location>
    <ligand>
        <name>S-adenosyl-L-methionine</name>
        <dbReference type="ChEBI" id="CHEBI:59789"/>
    </ligand>
</feature>
<dbReference type="RefSeq" id="XP_006686315.1">
    <property type="nucleotide sequence ID" value="XM_006686252.1"/>
</dbReference>
<evidence type="ECO:0000313" key="6">
    <source>
        <dbReference type="Proteomes" id="UP000000707"/>
    </source>
</evidence>
<dbReference type="GO" id="GO:0016433">
    <property type="term" value="F:rRNA (adenine) methyltransferase activity"/>
    <property type="evidence" value="ECO:0007669"/>
    <property type="project" value="UniProtKB-UniRule"/>
</dbReference>
<name>G3B4W2_CANTC</name>
<dbReference type="eggNOG" id="ENOG502R82D">
    <property type="taxonomic scope" value="Eukaryota"/>
</dbReference>
<keyword evidence="1 4" id="KW-0489">Methyltransferase</keyword>
<organism evidence="6">
    <name type="scientific">Candida tenuis (strain ATCC 10573 / BCRC 21748 / CBS 615 / JCM 9827 / NBRC 10315 / NRRL Y-1498 / VKM Y-70)</name>
    <name type="common">Yeast</name>
    <name type="synonym">Yamadazyma tenuis</name>
    <dbReference type="NCBI Taxonomy" id="590646"/>
    <lineage>
        <taxon>Eukaryota</taxon>
        <taxon>Fungi</taxon>
        <taxon>Dikarya</taxon>
        <taxon>Ascomycota</taxon>
        <taxon>Saccharomycotina</taxon>
        <taxon>Pichiomycetes</taxon>
        <taxon>Debaryomycetaceae</taxon>
        <taxon>Yamadazyma</taxon>
    </lineage>
</organism>
<dbReference type="HOGENOM" id="CLU_041583_1_0_1"/>
<keyword evidence="6" id="KW-1185">Reference proteome</keyword>
<dbReference type="GO" id="GO:0005730">
    <property type="term" value="C:nucleolus"/>
    <property type="evidence" value="ECO:0007669"/>
    <property type="project" value="UniProtKB-SubCell"/>
</dbReference>
<dbReference type="Gene3D" id="3.40.50.150">
    <property type="entry name" value="Vaccinia Virus protein VP39"/>
    <property type="match status" value="1"/>
</dbReference>
<dbReference type="EC" id="2.1.1.-" evidence="4"/>
<feature type="binding site" evidence="4">
    <location>
        <position position="146"/>
    </location>
    <ligand>
        <name>S-adenosyl-L-methionine</name>
        <dbReference type="ChEBI" id="CHEBI:59789"/>
    </ligand>
</feature>
<evidence type="ECO:0000313" key="5">
    <source>
        <dbReference type="EMBL" id="EGV64001.1"/>
    </source>
</evidence>